<feature type="compositionally biased region" description="Low complexity" evidence="1">
    <location>
        <begin position="82"/>
        <end position="96"/>
    </location>
</feature>
<evidence type="ECO:0000256" key="1">
    <source>
        <dbReference type="SAM" id="MobiDB-lite"/>
    </source>
</evidence>
<feature type="compositionally biased region" description="Polar residues" evidence="1">
    <location>
        <begin position="17"/>
        <end position="32"/>
    </location>
</feature>
<sequence length="459" mass="51320">MAIINEINEYNKRKVQPSVTSGNLAAQSQQLPSLVPEKASGGNSTPDVEDNPRGNISQYASGNSPVVATPAIMNPREDERGGAPSASPAAIAGNSADDAGRITYESSGIAPTVTSGREYREDALRTMGEEEFKDVRKQMNASDKEYWTKQMEEHPESSYAILQNMFASDETPQEKSKRERREQLGQVFANLGNVIGNAANLYYAHRGGIPVDLNSGMMYENERMRRIKEKRDALKEKTDAILMNARLGDLAYARSVEDARRKTEADNAEKNMEHLRKLQMKEIDDAYKRGLIGLQQKNALELQASKAKDSRELEAFKQRNRVALKNDGGGAGTKDKREIAYVTKYGDVSFDNPKNKRAATLSVLDVMKNGAPDQEKEKIDNLIYNMMNGDVDSYNKAEMYVSQHLNNDDAALKHLYELANKYGMVTSDKRQRNTRNKALEAKRAPYMKNSNDINAPYLK</sequence>
<name>A0A8S5NSI2_9CAUD</name>
<reference evidence="2" key="1">
    <citation type="journal article" date="2021" name="Proc. Natl. Acad. Sci. U.S.A.">
        <title>A Catalog of Tens of Thousands of Viruses from Human Metagenomes Reveals Hidden Associations with Chronic Diseases.</title>
        <authorList>
            <person name="Tisza M.J."/>
            <person name="Buck C.B."/>
        </authorList>
    </citation>
    <scope>NUCLEOTIDE SEQUENCE</scope>
    <source>
        <strain evidence="2">CtrTt13</strain>
    </source>
</reference>
<accession>A0A8S5NSI2</accession>
<protein>
    <submittedName>
        <fullName evidence="2">Uncharacterized protein</fullName>
    </submittedName>
</protein>
<feature type="compositionally biased region" description="Basic and acidic residues" evidence="1">
    <location>
        <begin position="427"/>
        <end position="443"/>
    </location>
</feature>
<dbReference type="EMBL" id="BK015247">
    <property type="protein sequence ID" value="DAD97749.1"/>
    <property type="molecule type" value="Genomic_DNA"/>
</dbReference>
<organism evidence="2">
    <name type="scientific">Podoviridae sp. ctrTt13</name>
    <dbReference type="NCBI Taxonomy" id="2825279"/>
    <lineage>
        <taxon>Viruses</taxon>
        <taxon>Duplodnaviria</taxon>
        <taxon>Heunggongvirae</taxon>
        <taxon>Uroviricota</taxon>
        <taxon>Caudoviricetes</taxon>
    </lineage>
</organism>
<feature type="region of interest" description="Disordered" evidence="1">
    <location>
        <begin position="427"/>
        <end position="459"/>
    </location>
</feature>
<feature type="region of interest" description="Disordered" evidence="1">
    <location>
        <begin position="6"/>
        <end position="98"/>
    </location>
</feature>
<proteinExistence type="predicted"/>
<feature type="compositionally biased region" description="Polar residues" evidence="1">
    <location>
        <begin position="54"/>
        <end position="66"/>
    </location>
</feature>
<evidence type="ECO:0000313" key="2">
    <source>
        <dbReference type="EMBL" id="DAD97749.1"/>
    </source>
</evidence>